<gene>
    <name evidence="2" type="ORF">IG193_05010</name>
</gene>
<reference evidence="2 3" key="1">
    <citation type="submission" date="2020-10" db="EMBL/GenBank/DDBJ databases">
        <title>Thermofilum lucidum 3507LT sp. nov. a novel member of Thermofilaceae family isolated from Chile hot spring, and proposal of description order Thermofilales.</title>
        <authorList>
            <person name="Zayulina K.S."/>
            <person name="Elcheninov A.G."/>
            <person name="Toshchakov S.V."/>
            <person name="Kublanov I.V."/>
        </authorList>
    </citation>
    <scope>NUCLEOTIDE SEQUENCE [LARGE SCALE GENOMIC DNA]</scope>
    <source>
        <strain evidence="2 3">3507LT</strain>
    </source>
</reference>
<dbReference type="Gene3D" id="3.40.800.20">
    <property type="entry name" value="Histone deacetylase domain"/>
    <property type="match status" value="1"/>
</dbReference>
<accession>A0A7L9FEN3</accession>
<dbReference type="RefSeq" id="WP_192818120.1">
    <property type="nucleotide sequence ID" value="NZ_CP062310.1"/>
</dbReference>
<dbReference type="EMBL" id="CP062310">
    <property type="protein sequence ID" value="QOJ78147.1"/>
    <property type="molecule type" value="Genomic_DNA"/>
</dbReference>
<dbReference type="PANTHER" id="PTHR10625:SF10">
    <property type="entry name" value="HISTONE DEACETYLASE HDAC1"/>
    <property type="match status" value="1"/>
</dbReference>
<dbReference type="GeneID" id="59149232"/>
<dbReference type="SUPFAM" id="SSF52768">
    <property type="entry name" value="Arginase/deacetylase"/>
    <property type="match status" value="1"/>
</dbReference>
<dbReference type="PANTHER" id="PTHR10625">
    <property type="entry name" value="HISTONE DEACETYLASE HDAC1-RELATED"/>
    <property type="match status" value="1"/>
</dbReference>
<evidence type="ECO:0000259" key="1">
    <source>
        <dbReference type="Pfam" id="PF00850"/>
    </source>
</evidence>
<dbReference type="InterPro" id="IPR023696">
    <property type="entry name" value="Ureohydrolase_dom_sf"/>
</dbReference>
<organism evidence="2 3">
    <name type="scientific">Infirmifilum lucidum</name>
    <dbReference type="NCBI Taxonomy" id="2776706"/>
    <lineage>
        <taxon>Archaea</taxon>
        <taxon>Thermoproteota</taxon>
        <taxon>Thermoprotei</taxon>
        <taxon>Thermofilales</taxon>
        <taxon>Thermofilaceae</taxon>
        <taxon>Infirmifilum</taxon>
    </lineage>
</organism>
<dbReference type="GO" id="GO:0004407">
    <property type="term" value="F:histone deacetylase activity"/>
    <property type="evidence" value="ECO:0007669"/>
    <property type="project" value="TreeGrafter"/>
</dbReference>
<sequence>MLQVFIAYSEDLERIAFMPPSLKEAWTGRIKLFYREYVPQLGEVLPLERVEPSTISEEELLRAHDKEYIDFVKRKSIEGMGLLDYGDTPAYPGVFENALETISATLTLAQKLLVKGGVGFNPNGGFHHARRRSAGGFCVFNDLAVAALWLREKGLERIAIVDIDAHHGDGTQQILYSSDILKISIHGYGYGFYPGTGWIDELGEGVGYCRNINIPLPLGSGDDAFIIALREVVESLLSSYDPQFLIIQGGADGHRGDPLTYLNFTENSYIRFASLISRLASRGVPVLVTGGGGYVPSTVARIWALMIAGIAGSGAERFLTGDEETESGRVLLGIVEDRLSWLKNKIDECGL</sequence>
<evidence type="ECO:0000313" key="2">
    <source>
        <dbReference type="EMBL" id="QOJ78147.1"/>
    </source>
</evidence>
<dbReference type="Proteomes" id="UP000594121">
    <property type="component" value="Chromosome"/>
</dbReference>
<dbReference type="KEGG" id="thel:IG193_05010"/>
<dbReference type="FunCoup" id="A0A7L9FEN3">
    <property type="interactions" value="112"/>
</dbReference>
<dbReference type="PRINTS" id="PR01270">
    <property type="entry name" value="HDASUPER"/>
</dbReference>
<dbReference type="InterPro" id="IPR000286">
    <property type="entry name" value="HDACs"/>
</dbReference>
<dbReference type="GO" id="GO:0040029">
    <property type="term" value="P:epigenetic regulation of gene expression"/>
    <property type="evidence" value="ECO:0007669"/>
    <property type="project" value="TreeGrafter"/>
</dbReference>
<name>A0A7L9FEN3_9CREN</name>
<dbReference type="InParanoid" id="A0A7L9FEN3"/>
<dbReference type="AlphaFoldDB" id="A0A7L9FEN3"/>
<proteinExistence type="predicted"/>
<keyword evidence="3" id="KW-1185">Reference proteome</keyword>
<evidence type="ECO:0000313" key="3">
    <source>
        <dbReference type="Proteomes" id="UP000594121"/>
    </source>
</evidence>
<protein>
    <submittedName>
        <fullName evidence="2">Acetoin utilization protein AcuC</fullName>
    </submittedName>
</protein>
<feature type="domain" description="Histone deacetylase" evidence="1">
    <location>
        <begin position="47"/>
        <end position="308"/>
    </location>
</feature>
<dbReference type="InterPro" id="IPR023801">
    <property type="entry name" value="His_deacetylse_dom"/>
</dbReference>
<dbReference type="InterPro" id="IPR037138">
    <property type="entry name" value="His_deacetylse_dom_sf"/>
</dbReference>
<dbReference type="Pfam" id="PF00850">
    <property type="entry name" value="Hist_deacetyl"/>
    <property type="match status" value="1"/>
</dbReference>